<sequence length="108" mass="12283">VNAWPTYEIYPQSAWNYALKLDDRVLEQCLKVEKREWPSDNYPFTADNVPLVIKAQGRRVPSWGIDQYGLCGVLPEEGAPKSEILEDITLIPMGAARLRISAFPVTYE</sequence>
<reference evidence="1" key="1">
    <citation type="submission" date="2023-10" db="EMBL/GenBank/DDBJ databases">
        <title>Genome of Potential pathogenic bacteria in Crohn's disease.</title>
        <authorList>
            <person name="Rodriguez-Palacios A."/>
        </authorList>
    </citation>
    <scope>NUCLEOTIDE SEQUENCE</scope>
    <source>
        <strain evidence="1">CavFT-hAR62</strain>
    </source>
</reference>
<feature type="non-terminal residue" evidence="1">
    <location>
        <position position="1"/>
    </location>
</feature>
<evidence type="ECO:0000313" key="1">
    <source>
        <dbReference type="EMBL" id="MDU0269266.1"/>
    </source>
</evidence>
<proteinExistence type="predicted"/>
<dbReference type="EMBL" id="JAWDEV010000004">
    <property type="protein sequence ID" value="MDU0269266.1"/>
    <property type="molecule type" value="Genomic_DNA"/>
</dbReference>
<comment type="caution">
    <text evidence="1">The sequence shown here is derived from an EMBL/GenBank/DDBJ whole genome shotgun (WGS) entry which is preliminary data.</text>
</comment>
<organism evidence="1 2">
    <name type="scientific">Phocaeicola dorei</name>
    <dbReference type="NCBI Taxonomy" id="357276"/>
    <lineage>
        <taxon>Bacteria</taxon>
        <taxon>Pseudomonadati</taxon>
        <taxon>Bacteroidota</taxon>
        <taxon>Bacteroidia</taxon>
        <taxon>Bacteroidales</taxon>
        <taxon>Bacteroidaceae</taxon>
        <taxon>Phocaeicola</taxon>
    </lineage>
</organism>
<gene>
    <name evidence="1" type="ORF">RVH45_04990</name>
</gene>
<dbReference type="AlphaFoldDB" id="A0AAE4LRA8"/>
<evidence type="ECO:0000313" key="2">
    <source>
        <dbReference type="Proteomes" id="UP001181086"/>
    </source>
</evidence>
<name>A0AAE4LRA8_9BACT</name>
<dbReference type="Proteomes" id="UP001181086">
    <property type="component" value="Unassembled WGS sequence"/>
</dbReference>
<protein>
    <submittedName>
        <fullName evidence="1">Uncharacterized protein</fullName>
    </submittedName>
</protein>
<accession>A0AAE4LRA8</accession>